<reference evidence="2 3" key="1">
    <citation type="submission" date="2021-10" db="EMBL/GenBank/DDBJ databases">
        <title>Lutispora strain m25 sp. nov., a thermophilic, non-spore-forming bacterium isolated from a lab-scale methanogenic bioreactor digesting anaerobic sludge.</title>
        <authorList>
            <person name="El Houari A."/>
            <person name="Mcdonald J."/>
        </authorList>
    </citation>
    <scope>NUCLEOTIDE SEQUENCE [LARGE SCALE GENOMIC DNA]</scope>
    <source>
        <strain evidence="3">m25</strain>
    </source>
</reference>
<dbReference type="NCBIfam" id="TIGR02876">
    <property type="entry name" value="spore_yqfD"/>
    <property type="match status" value="1"/>
</dbReference>
<feature type="transmembrane region" description="Helical" evidence="1">
    <location>
        <begin position="91"/>
        <end position="112"/>
    </location>
</feature>
<dbReference type="InterPro" id="IPR010690">
    <property type="entry name" value="YqfD"/>
</dbReference>
<accession>A0ABT1NHV6</accession>
<keyword evidence="1" id="KW-0812">Transmembrane</keyword>
<keyword evidence="3" id="KW-1185">Reference proteome</keyword>
<dbReference type="Proteomes" id="UP001651880">
    <property type="component" value="Unassembled WGS sequence"/>
</dbReference>
<keyword evidence="1" id="KW-0472">Membrane</keyword>
<organism evidence="2 3">
    <name type="scientific">Lutispora saccharofermentans</name>
    <dbReference type="NCBI Taxonomy" id="3024236"/>
    <lineage>
        <taxon>Bacteria</taxon>
        <taxon>Bacillati</taxon>
        <taxon>Bacillota</taxon>
        <taxon>Clostridia</taxon>
        <taxon>Lutisporales</taxon>
        <taxon>Lutisporaceae</taxon>
        <taxon>Lutispora</taxon>
    </lineage>
</organism>
<protein>
    <submittedName>
        <fullName evidence="2">Sporulation protein YqfD</fullName>
    </submittedName>
</protein>
<dbReference type="PIRSF" id="PIRSF029895">
    <property type="entry name" value="SpoIV"/>
    <property type="match status" value="1"/>
</dbReference>
<evidence type="ECO:0000256" key="1">
    <source>
        <dbReference type="SAM" id="Phobius"/>
    </source>
</evidence>
<sequence>MFILRLWNYFCGYAIIIIKGVKIERFINLAVVNGIYIWDIEKIDYTTIKAKINLKDFSRLRTIVRKTDSNIKIIEKCGVPFKMKTVKKRKWFFFGLGALFVFLYLLSSYIWMIEIHGLKSLDEQAIIDNLNIAGLRVGISKRRIDKREIENSMLIKMPDLTWIGLEIKGTKAFVTIVEKGPKQQPIGREEPCDIVAAKNGVIEKILVLNGDGMVKDGDTVQKGQVLVSGTIIRGNLPDRYVHSIAEIQARTWYEEAEEIPFEQIEYKKTGKAFNTYAIEIIKKKYERNKKIPFEEYNKSDREIYLLNFGSYVFPIKLIITRYEELKPLDIRLNEDMAKARCEERLNARIKLQIPEDAAIIESKIDYFVNEKSVIGKIYVEALENIGTKAKIN</sequence>
<gene>
    <name evidence="2" type="primary">yqfD</name>
    <name evidence="2" type="ORF">LJD61_15050</name>
</gene>
<comment type="caution">
    <text evidence="2">The sequence shown here is derived from an EMBL/GenBank/DDBJ whole genome shotgun (WGS) entry which is preliminary data.</text>
</comment>
<keyword evidence="1" id="KW-1133">Transmembrane helix</keyword>
<dbReference type="EMBL" id="JAJEKE010000015">
    <property type="protein sequence ID" value="MCQ1530855.1"/>
    <property type="molecule type" value="Genomic_DNA"/>
</dbReference>
<proteinExistence type="predicted"/>
<name>A0ABT1NHV6_9FIRM</name>
<dbReference type="Pfam" id="PF06898">
    <property type="entry name" value="YqfD"/>
    <property type="match status" value="1"/>
</dbReference>
<evidence type="ECO:0000313" key="2">
    <source>
        <dbReference type="EMBL" id="MCQ1530855.1"/>
    </source>
</evidence>
<dbReference type="RefSeq" id="WP_255228375.1">
    <property type="nucleotide sequence ID" value="NZ_JAJEKE010000015.1"/>
</dbReference>
<evidence type="ECO:0000313" key="3">
    <source>
        <dbReference type="Proteomes" id="UP001651880"/>
    </source>
</evidence>